<reference evidence="3 4" key="1">
    <citation type="submission" date="2014-01" db="EMBL/GenBank/DDBJ databases">
        <title>Actinotalea ferrariae CF5-4.</title>
        <authorList>
            <person name="Chen F."/>
            <person name="Li Y."/>
            <person name="Wang G."/>
        </authorList>
    </citation>
    <scope>NUCLEOTIDE SEQUENCE [LARGE SCALE GENOMIC DNA]</scope>
    <source>
        <strain evidence="3 4">CF5-4</strain>
    </source>
</reference>
<accession>A0A021VWA2</accession>
<keyword evidence="2" id="KW-0812">Transmembrane</keyword>
<dbReference type="Proteomes" id="UP000019753">
    <property type="component" value="Unassembled WGS sequence"/>
</dbReference>
<proteinExistence type="predicted"/>
<feature type="region of interest" description="Disordered" evidence="1">
    <location>
        <begin position="94"/>
        <end position="125"/>
    </location>
</feature>
<feature type="transmembrane region" description="Helical" evidence="2">
    <location>
        <begin position="34"/>
        <end position="53"/>
    </location>
</feature>
<keyword evidence="4" id="KW-1185">Reference proteome</keyword>
<feature type="compositionally biased region" description="Low complexity" evidence="1">
    <location>
        <begin position="97"/>
        <end position="125"/>
    </location>
</feature>
<sequence length="125" mass="12502">MSSTAVPEGDPTPEDLERSAQPARLRRAPRYRGFALAGVVVGVLVAVVAVALSGPAREGAPLDTVSVLLLLAVVLGTFGALLGAAVAVVVDRRSLRASRPASRPASRRAGGGTSAPPADDAAPTA</sequence>
<keyword evidence="2" id="KW-0472">Membrane</keyword>
<dbReference type="AlphaFoldDB" id="A0A021VWA2"/>
<gene>
    <name evidence="3" type="ORF">N866_12555</name>
</gene>
<evidence type="ECO:0000256" key="2">
    <source>
        <dbReference type="SAM" id="Phobius"/>
    </source>
</evidence>
<evidence type="ECO:0008006" key="5">
    <source>
        <dbReference type="Google" id="ProtNLM"/>
    </source>
</evidence>
<evidence type="ECO:0000313" key="4">
    <source>
        <dbReference type="Proteomes" id="UP000019753"/>
    </source>
</evidence>
<dbReference type="RefSeq" id="WP_052022428.1">
    <property type="nucleotide sequence ID" value="NZ_AXCW01000037.1"/>
</dbReference>
<organism evidence="3 4">
    <name type="scientific">Actinotalea ferrariae CF5-4</name>
    <dbReference type="NCBI Taxonomy" id="948458"/>
    <lineage>
        <taxon>Bacteria</taxon>
        <taxon>Bacillati</taxon>
        <taxon>Actinomycetota</taxon>
        <taxon>Actinomycetes</taxon>
        <taxon>Micrococcales</taxon>
        <taxon>Cellulomonadaceae</taxon>
        <taxon>Actinotalea</taxon>
    </lineage>
</organism>
<evidence type="ECO:0000256" key="1">
    <source>
        <dbReference type="SAM" id="MobiDB-lite"/>
    </source>
</evidence>
<comment type="caution">
    <text evidence="3">The sequence shown here is derived from an EMBL/GenBank/DDBJ whole genome shotgun (WGS) entry which is preliminary data.</text>
</comment>
<feature type="region of interest" description="Disordered" evidence="1">
    <location>
        <begin position="1"/>
        <end position="23"/>
    </location>
</feature>
<feature type="transmembrane region" description="Helical" evidence="2">
    <location>
        <begin position="65"/>
        <end position="90"/>
    </location>
</feature>
<dbReference type="EMBL" id="AXCW01000037">
    <property type="protein sequence ID" value="EYR64315.1"/>
    <property type="molecule type" value="Genomic_DNA"/>
</dbReference>
<protein>
    <recommendedName>
        <fullName evidence="5">Histidine kinase</fullName>
    </recommendedName>
</protein>
<keyword evidence="2" id="KW-1133">Transmembrane helix</keyword>
<evidence type="ECO:0000313" key="3">
    <source>
        <dbReference type="EMBL" id="EYR64315.1"/>
    </source>
</evidence>
<name>A0A021VWA2_9CELL</name>